<keyword evidence="2" id="KW-1003">Cell membrane</keyword>
<evidence type="ECO:0000259" key="7">
    <source>
        <dbReference type="Pfam" id="PF12823"/>
    </source>
</evidence>
<dbReference type="PANTHER" id="PTHR40077:SF1">
    <property type="entry name" value="MEMBRANE PROTEIN"/>
    <property type="match status" value="1"/>
</dbReference>
<proteinExistence type="predicted"/>
<evidence type="ECO:0000256" key="4">
    <source>
        <dbReference type="ARBA" id="ARBA00022989"/>
    </source>
</evidence>
<keyword evidence="5 6" id="KW-0472">Membrane</keyword>
<reference evidence="8 9" key="1">
    <citation type="submission" date="2017-06" db="EMBL/GenBank/DDBJ databases">
        <authorList>
            <person name="Kim H.J."/>
            <person name="Triplett B.A."/>
        </authorList>
    </citation>
    <scope>NUCLEOTIDE SEQUENCE [LARGE SCALE GENOMIC DNA]</scope>
    <source>
        <strain evidence="8 9">DSM 22179</strain>
    </source>
</reference>
<comment type="subcellular location">
    <subcellularLocation>
        <location evidence="1">Cell membrane</location>
        <topology evidence="1">Multi-pass membrane protein</topology>
    </subcellularLocation>
</comment>
<evidence type="ECO:0000256" key="6">
    <source>
        <dbReference type="SAM" id="Phobius"/>
    </source>
</evidence>
<dbReference type="Proteomes" id="UP000198122">
    <property type="component" value="Unassembled WGS sequence"/>
</dbReference>
<dbReference type="NCBIfam" id="TIGR03954">
    <property type="entry name" value="integ_memb_HG"/>
    <property type="match status" value="1"/>
</dbReference>
<feature type="transmembrane region" description="Helical" evidence="6">
    <location>
        <begin position="20"/>
        <end position="44"/>
    </location>
</feature>
<keyword evidence="9" id="KW-1185">Reference proteome</keyword>
<dbReference type="InterPro" id="IPR023845">
    <property type="entry name" value="DUF3817_TM"/>
</dbReference>
<sequence>MTTSSVAEARRGDAWSPRRVFAWAAAAEAITWTLLIAGMVLKYVTKTTELGVRIGGGLHGFVFLAFVATVLAVALDGRWGVGRTVLGLASAIVPWATIPFERWADGKALLAHRWRLLREEPRGALEKVLAAGLRRPVGALLLVMGLLVVVFGVLLLLGPPGA</sequence>
<evidence type="ECO:0000256" key="5">
    <source>
        <dbReference type="ARBA" id="ARBA00023136"/>
    </source>
</evidence>
<dbReference type="Pfam" id="PF12823">
    <property type="entry name" value="DUF3817"/>
    <property type="match status" value="1"/>
</dbReference>
<feature type="transmembrane region" description="Helical" evidence="6">
    <location>
        <begin position="56"/>
        <end position="75"/>
    </location>
</feature>
<evidence type="ECO:0000313" key="9">
    <source>
        <dbReference type="Proteomes" id="UP000198122"/>
    </source>
</evidence>
<evidence type="ECO:0000256" key="1">
    <source>
        <dbReference type="ARBA" id="ARBA00004651"/>
    </source>
</evidence>
<keyword evidence="4 6" id="KW-1133">Transmembrane helix</keyword>
<dbReference type="AlphaFoldDB" id="A0A212TDB6"/>
<name>A0A212TDB6_9MICO</name>
<feature type="domain" description="DUF3817" evidence="7">
    <location>
        <begin position="19"/>
        <end position="104"/>
    </location>
</feature>
<dbReference type="OrthoDB" id="3396203at2"/>
<dbReference type="PANTHER" id="PTHR40077">
    <property type="entry name" value="MEMBRANE PROTEIN-RELATED"/>
    <property type="match status" value="1"/>
</dbReference>
<organism evidence="8 9">
    <name type="scientific">Kytococcus aerolatus</name>
    <dbReference type="NCBI Taxonomy" id="592308"/>
    <lineage>
        <taxon>Bacteria</taxon>
        <taxon>Bacillati</taxon>
        <taxon>Actinomycetota</taxon>
        <taxon>Actinomycetes</taxon>
        <taxon>Micrococcales</taxon>
        <taxon>Kytococcaceae</taxon>
        <taxon>Kytococcus</taxon>
    </lineage>
</organism>
<evidence type="ECO:0000313" key="8">
    <source>
        <dbReference type="EMBL" id="SNC64013.1"/>
    </source>
</evidence>
<gene>
    <name evidence="8" type="ORF">SAMN05445756_1025</name>
</gene>
<dbReference type="EMBL" id="FYEZ01000001">
    <property type="protein sequence ID" value="SNC64013.1"/>
    <property type="molecule type" value="Genomic_DNA"/>
</dbReference>
<keyword evidence="3 6" id="KW-0812">Transmembrane</keyword>
<dbReference type="RefSeq" id="WP_088817932.1">
    <property type="nucleotide sequence ID" value="NZ_FYEZ01000001.1"/>
</dbReference>
<evidence type="ECO:0000256" key="3">
    <source>
        <dbReference type="ARBA" id="ARBA00022692"/>
    </source>
</evidence>
<feature type="transmembrane region" description="Helical" evidence="6">
    <location>
        <begin position="137"/>
        <end position="157"/>
    </location>
</feature>
<evidence type="ECO:0000256" key="2">
    <source>
        <dbReference type="ARBA" id="ARBA00022475"/>
    </source>
</evidence>
<protein>
    <submittedName>
        <fullName evidence="8">Integral membrane protein</fullName>
    </submittedName>
</protein>
<accession>A0A212TDB6</accession>
<dbReference type="GO" id="GO:0005886">
    <property type="term" value="C:plasma membrane"/>
    <property type="evidence" value="ECO:0007669"/>
    <property type="project" value="UniProtKB-SubCell"/>
</dbReference>